<accession>A0A6P1ZMK0</accession>
<evidence type="ECO:0000256" key="4">
    <source>
        <dbReference type="SAM" id="Phobius"/>
    </source>
</evidence>
<feature type="domain" description="Major facilitator superfamily (MFS) profile" evidence="5">
    <location>
        <begin position="26"/>
        <end position="439"/>
    </location>
</feature>
<evidence type="ECO:0000313" key="7">
    <source>
        <dbReference type="Proteomes" id="UP000434052"/>
    </source>
</evidence>
<keyword evidence="1 4" id="KW-0812">Transmembrane</keyword>
<dbReference type="GO" id="GO:0022857">
    <property type="term" value="F:transmembrane transporter activity"/>
    <property type="evidence" value="ECO:0007669"/>
    <property type="project" value="InterPro"/>
</dbReference>
<feature type="transmembrane region" description="Helical" evidence="4">
    <location>
        <begin position="102"/>
        <end position="122"/>
    </location>
</feature>
<proteinExistence type="predicted"/>
<organism evidence="6 7">
    <name type="scientific">Oceanidesulfovibrio marinus</name>
    <dbReference type="NCBI Taxonomy" id="370038"/>
    <lineage>
        <taxon>Bacteria</taxon>
        <taxon>Pseudomonadati</taxon>
        <taxon>Thermodesulfobacteriota</taxon>
        <taxon>Desulfovibrionia</taxon>
        <taxon>Desulfovibrionales</taxon>
        <taxon>Desulfovibrionaceae</taxon>
        <taxon>Oceanidesulfovibrio</taxon>
    </lineage>
</organism>
<keyword evidence="3 4" id="KW-0472">Membrane</keyword>
<dbReference type="PANTHER" id="PTHR23537:SF1">
    <property type="entry name" value="SUGAR TRANSPORTER"/>
    <property type="match status" value="1"/>
</dbReference>
<dbReference type="SUPFAM" id="SSF103473">
    <property type="entry name" value="MFS general substrate transporter"/>
    <property type="match status" value="1"/>
</dbReference>
<evidence type="ECO:0000256" key="1">
    <source>
        <dbReference type="ARBA" id="ARBA00022692"/>
    </source>
</evidence>
<reference evidence="6 7" key="1">
    <citation type="submission" date="2018-06" db="EMBL/GenBank/DDBJ databases">
        <title>Complete genome of Desulfovibrio marinus P48SEP.</title>
        <authorList>
            <person name="Crispim J.S."/>
            <person name="Vidigal P.M.P."/>
            <person name="Silva L.C.F."/>
            <person name="Araujo L.C."/>
            <person name="Laguardia C.N."/>
            <person name="Dias R.S."/>
            <person name="Sousa M.P."/>
            <person name="Paula S.O."/>
            <person name="Silva C."/>
        </authorList>
    </citation>
    <scope>NUCLEOTIDE SEQUENCE [LARGE SCALE GENOMIC DNA]</scope>
    <source>
        <strain evidence="6 7">P48SEP</strain>
    </source>
</reference>
<dbReference type="OrthoDB" id="9797953at2"/>
<feature type="transmembrane region" description="Helical" evidence="4">
    <location>
        <begin position="288"/>
        <end position="306"/>
    </location>
</feature>
<comment type="caution">
    <text evidence="6">The sequence shown here is derived from an EMBL/GenBank/DDBJ whole genome shotgun (WGS) entry which is preliminary data.</text>
</comment>
<evidence type="ECO:0000259" key="5">
    <source>
        <dbReference type="PROSITE" id="PS50850"/>
    </source>
</evidence>
<dbReference type="EMBL" id="QMIF01000001">
    <property type="protein sequence ID" value="TVM36559.1"/>
    <property type="molecule type" value="Genomic_DNA"/>
</dbReference>
<dbReference type="Proteomes" id="UP000434052">
    <property type="component" value="Unassembled WGS sequence"/>
</dbReference>
<keyword evidence="2 4" id="KW-1133">Transmembrane helix</keyword>
<dbReference type="Pfam" id="PF07690">
    <property type="entry name" value="MFS_1"/>
    <property type="match status" value="1"/>
</dbReference>
<sequence>MEIRHRRNAMPDKDIPPGAATRNVDTAASLHYGYVIVAVGVLVMFACLGLARFSLGVLLPSMSEALGMSYAQRGYLGTGYFIGYLAMVAWAPLLAKKLGNRLALVTGLGFIGASMVLLGIAGSYVPALALYTVTGVGSGAANIAMMALVANWFAPSARGTATGAVIAGNGMGIILSGILVPAVVAAFAPHGWRWGWIVLGGLALAVCTAAGLLLRNSPQEKGLAMIGSEGRRKAPPQPATIRLDRDEKRFLVHLGVIYALFGATYIIYGTFFVTTLVDELGLGGEAAGRFWSWVGFFSLFSGPLFGKISDAFSRRAGLLAAFGVQTCAYLLAGFHSTVHTMGHIPELVPLYGSVVLFGLAAWAIPTVMTAAVADRLGPARTALGFSFITFFFAVGQVIGPTAAGAMADVTGSFTMAYALSAVLTATGACLATRLPVRRK</sequence>
<feature type="transmembrane region" description="Helical" evidence="4">
    <location>
        <begin position="166"/>
        <end position="188"/>
    </location>
</feature>
<gene>
    <name evidence="6" type="ORF">DQK91_01130</name>
</gene>
<feature type="transmembrane region" description="Helical" evidence="4">
    <location>
        <begin position="415"/>
        <end position="436"/>
    </location>
</feature>
<dbReference type="InterPro" id="IPR010645">
    <property type="entry name" value="MFS_4"/>
</dbReference>
<dbReference type="InterPro" id="IPR036259">
    <property type="entry name" value="MFS_trans_sf"/>
</dbReference>
<feature type="transmembrane region" description="Helical" evidence="4">
    <location>
        <begin position="318"/>
        <end position="338"/>
    </location>
</feature>
<dbReference type="Gene3D" id="1.20.1250.20">
    <property type="entry name" value="MFS general substrate transporter like domains"/>
    <property type="match status" value="2"/>
</dbReference>
<evidence type="ECO:0000256" key="2">
    <source>
        <dbReference type="ARBA" id="ARBA00022989"/>
    </source>
</evidence>
<dbReference type="InterPro" id="IPR020846">
    <property type="entry name" value="MFS_dom"/>
</dbReference>
<feature type="transmembrane region" description="Helical" evidence="4">
    <location>
        <begin position="32"/>
        <end position="55"/>
    </location>
</feature>
<feature type="transmembrane region" description="Helical" evidence="4">
    <location>
        <begin position="75"/>
        <end position="95"/>
    </location>
</feature>
<feature type="transmembrane region" description="Helical" evidence="4">
    <location>
        <begin position="194"/>
        <end position="214"/>
    </location>
</feature>
<protein>
    <submittedName>
        <fullName evidence="6">MFS transporter</fullName>
    </submittedName>
</protein>
<feature type="transmembrane region" description="Helical" evidence="4">
    <location>
        <begin position="128"/>
        <end position="154"/>
    </location>
</feature>
<dbReference type="InterPro" id="IPR011701">
    <property type="entry name" value="MFS"/>
</dbReference>
<dbReference type="AlphaFoldDB" id="A0A6P1ZMK0"/>
<evidence type="ECO:0000256" key="3">
    <source>
        <dbReference type="ARBA" id="ARBA00023136"/>
    </source>
</evidence>
<dbReference type="PANTHER" id="PTHR23537">
    <property type="match status" value="1"/>
</dbReference>
<feature type="transmembrane region" description="Helical" evidence="4">
    <location>
        <begin position="350"/>
        <end position="371"/>
    </location>
</feature>
<dbReference type="GO" id="GO:0005886">
    <property type="term" value="C:plasma membrane"/>
    <property type="evidence" value="ECO:0007669"/>
    <property type="project" value="TreeGrafter"/>
</dbReference>
<feature type="transmembrane region" description="Helical" evidence="4">
    <location>
        <begin position="383"/>
        <end position="403"/>
    </location>
</feature>
<feature type="transmembrane region" description="Helical" evidence="4">
    <location>
        <begin position="250"/>
        <end position="268"/>
    </location>
</feature>
<dbReference type="PROSITE" id="PS50850">
    <property type="entry name" value="MFS"/>
    <property type="match status" value="1"/>
</dbReference>
<evidence type="ECO:0000313" key="6">
    <source>
        <dbReference type="EMBL" id="TVM36559.1"/>
    </source>
</evidence>
<name>A0A6P1ZMK0_9BACT</name>